<dbReference type="PANTHER" id="PTHR21084:SF1">
    <property type="entry name" value="DENSE INCISORS"/>
    <property type="match status" value="1"/>
</dbReference>
<name>A0A7D9HZ62_PARCT</name>
<evidence type="ECO:0000313" key="1">
    <source>
        <dbReference type="EMBL" id="CAB3996344.1"/>
    </source>
</evidence>
<dbReference type="Proteomes" id="UP001152795">
    <property type="component" value="Unassembled WGS sequence"/>
</dbReference>
<dbReference type="InterPro" id="IPR026698">
    <property type="entry name" value="UPF_C3orf38"/>
</dbReference>
<comment type="caution">
    <text evidence="1">The sequence shown here is derived from an EMBL/GenBank/DDBJ whole genome shotgun (WGS) entry which is preliminary data.</text>
</comment>
<dbReference type="OrthoDB" id="6407068at2759"/>
<dbReference type="Pfam" id="PF15008">
    <property type="entry name" value="DUF4518"/>
    <property type="match status" value="1"/>
</dbReference>
<keyword evidence="2" id="KW-1185">Reference proteome</keyword>
<dbReference type="InterPro" id="IPR018222">
    <property type="entry name" value="Nuclear_transport_factor_2_euk"/>
</dbReference>
<dbReference type="Gene3D" id="3.10.450.50">
    <property type="match status" value="1"/>
</dbReference>
<evidence type="ECO:0000313" key="2">
    <source>
        <dbReference type="Proteomes" id="UP001152795"/>
    </source>
</evidence>
<dbReference type="PROSITE" id="PS50177">
    <property type="entry name" value="NTF2_DOMAIN"/>
    <property type="match status" value="1"/>
</dbReference>
<proteinExistence type="predicted"/>
<sequence length="344" mass="38162">MMDDFEKKECLKILDLLTLDNLLSLTDTVTGRVVTVENKEEAVNAVMLYTRSSEELLRRRKVRRENLYQYLAQEGHVEHPAADKNTLLKKVLKLWGLKKQGGDLKDMGDTGFTLAQPGDNVTVNVTELATQSGQHDTQTITLAPSDQRANTSLNASTANGVNSSNTNTTEGEIIPDGNEARALAIHFSTWFYKLLDSLANSSPGVDTPPDWGPQHFWQDAKLTVQCEEPSGLQETTVEGADLVSEKFLSMVVVDRLYFNPNISSDSVKGKQNPHGLVVVLVCGTVHRQKEYLGVFEQSFGLIRDPSEENNWKIKFSKLMLKASGSGSENRLENQEPQNQLEGPV</sequence>
<dbReference type="AlphaFoldDB" id="A0A7D9HZ62"/>
<gene>
    <name evidence="1" type="ORF">PACLA_8A051748</name>
</gene>
<protein>
    <submittedName>
        <fullName evidence="1">Uncharacterized protein</fullName>
    </submittedName>
</protein>
<accession>A0A7D9HZ62</accession>
<dbReference type="EMBL" id="CACRXK020002850">
    <property type="protein sequence ID" value="CAB3996344.1"/>
    <property type="molecule type" value="Genomic_DNA"/>
</dbReference>
<dbReference type="PANTHER" id="PTHR21084">
    <property type="entry name" value="DENSE INCISORS"/>
    <property type="match status" value="1"/>
</dbReference>
<organism evidence="1 2">
    <name type="scientific">Paramuricea clavata</name>
    <name type="common">Red gorgonian</name>
    <name type="synonym">Violescent sea-whip</name>
    <dbReference type="NCBI Taxonomy" id="317549"/>
    <lineage>
        <taxon>Eukaryota</taxon>
        <taxon>Metazoa</taxon>
        <taxon>Cnidaria</taxon>
        <taxon>Anthozoa</taxon>
        <taxon>Octocorallia</taxon>
        <taxon>Malacalcyonacea</taxon>
        <taxon>Plexauridae</taxon>
        <taxon>Paramuricea</taxon>
    </lineage>
</organism>
<reference evidence="1" key="1">
    <citation type="submission" date="2020-04" db="EMBL/GenBank/DDBJ databases">
        <authorList>
            <person name="Alioto T."/>
            <person name="Alioto T."/>
            <person name="Gomez Garrido J."/>
        </authorList>
    </citation>
    <scope>NUCLEOTIDE SEQUENCE</scope>
    <source>
        <strain evidence="1">A484AB</strain>
    </source>
</reference>